<dbReference type="RefSeq" id="WP_120141684.1">
    <property type="nucleotide sequence ID" value="NZ_CP031933.2"/>
</dbReference>
<sequence>MSEKIIAVALDINKIPYVNNIEVIFTPGKQKIWYTSNTVSIEIPRYIKIGDNILNNLTKKFAKKSKRYNRLEFNYFAKKVAKSLRKAEYDELVFENDQLKHQVMSKLNNQKTYRVRNTKRALSAEG</sequence>
<accession>A0A386PSQ2</accession>
<organism evidence="1 2">
    <name type="scientific">Companilactobacillus zhachilii</name>
    <dbReference type="NCBI Taxonomy" id="2304606"/>
    <lineage>
        <taxon>Bacteria</taxon>
        <taxon>Bacillati</taxon>
        <taxon>Bacillota</taxon>
        <taxon>Bacilli</taxon>
        <taxon>Lactobacillales</taxon>
        <taxon>Lactobacillaceae</taxon>
        <taxon>Companilactobacillus</taxon>
    </lineage>
</organism>
<name>A0A386PSQ2_9LACO</name>
<protein>
    <submittedName>
        <fullName evidence="1">Uncharacterized protein</fullName>
    </submittedName>
</protein>
<evidence type="ECO:0000313" key="1">
    <source>
        <dbReference type="EMBL" id="AYE37410.1"/>
    </source>
</evidence>
<dbReference type="KEGG" id="lzh:D1B17_01525"/>
<proteinExistence type="predicted"/>
<gene>
    <name evidence="1" type="ORF">D1B17_01525</name>
</gene>
<keyword evidence="2" id="KW-1185">Reference proteome</keyword>
<dbReference type="AlphaFoldDB" id="A0A386PSQ2"/>
<evidence type="ECO:0000313" key="2">
    <source>
        <dbReference type="Proteomes" id="UP000267208"/>
    </source>
</evidence>
<reference evidence="2" key="1">
    <citation type="submission" date="2018-08" db="EMBL/GenBank/DDBJ databases">
        <title>Genome of Lactobacillus sp. HBUAS52074.</title>
        <authorList>
            <person name="Guo Z."/>
            <person name="Zhang Z.D."/>
        </authorList>
    </citation>
    <scope>NUCLEOTIDE SEQUENCE [LARGE SCALE GENOMIC DNA]</scope>
    <source>
        <strain evidence="2">HBUAS52074</strain>
    </source>
</reference>
<dbReference type="OrthoDB" id="2321087at2"/>
<dbReference type="EMBL" id="CP031933">
    <property type="protein sequence ID" value="AYE37410.1"/>
    <property type="molecule type" value="Genomic_DNA"/>
</dbReference>
<dbReference type="Proteomes" id="UP000267208">
    <property type="component" value="Chromosome"/>
</dbReference>